<accession>A0ABT7U5C2</accession>
<evidence type="ECO:0000313" key="2">
    <source>
        <dbReference type="Proteomes" id="UP001228403"/>
    </source>
</evidence>
<dbReference type="Proteomes" id="UP001228403">
    <property type="component" value="Unassembled WGS sequence"/>
</dbReference>
<name>A0ABT7U5C2_9BACE</name>
<gene>
    <name evidence="1" type="ORF">QUW02_07185</name>
</gene>
<reference evidence="2" key="1">
    <citation type="submission" date="2023-07" db="EMBL/GenBank/DDBJ databases">
        <title>Identification and characterization of horizontal gene transfer across gut microbiota members of farm animals based on homology search.</title>
        <authorList>
            <person name="Schwarzerova J."/>
            <person name="Nykrynova M."/>
            <person name="Jureckova K."/>
            <person name="Cejkova D."/>
            <person name="Rychlik I."/>
        </authorList>
    </citation>
    <scope>NUCLEOTIDE SEQUENCE [LARGE SCALE GENOMIC DNA]</scope>
    <source>
        <strain evidence="2">ET4</strain>
    </source>
</reference>
<proteinExistence type="predicted"/>
<evidence type="ECO:0000313" key="1">
    <source>
        <dbReference type="EMBL" id="MDM8145705.1"/>
    </source>
</evidence>
<sequence>MKSTFSFFCSSKRTIIWLFSYICFGTHAKPKQKSKKPLMKKIIVYTILGCILCSCRIIEKEPVFPDKPSREAYEGFIWEKIEQNGLKFWAQKNAQIQIQTNPAIPGAKIVWQDSPKSSRMVMRLFYLPHKKIEDLLDILPSDTSWTQATECQFQEITSHRPGVKRYVLHPTGTDGGKYLIKSKTEPIPTTCNGWGVGNSGIRYFEIQCNHPDLALFVEIGQDAPLFDEESILITESQLPPRQTINSKKVKGILTLAHETRSFRDEKNQKEYWILDQTGQLYEKYDSLTQGIKNGIPVEAELFVKEQETNKDGFAADYAGTYQIIKIINLKKKEK</sequence>
<organism evidence="1 2">
    <name type="scientific">Bacteroides eggerthii</name>
    <dbReference type="NCBI Taxonomy" id="28111"/>
    <lineage>
        <taxon>Bacteria</taxon>
        <taxon>Pseudomonadati</taxon>
        <taxon>Bacteroidota</taxon>
        <taxon>Bacteroidia</taxon>
        <taxon>Bacteroidales</taxon>
        <taxon>Bacteroidaceae</taxon>
        <taxon>Bacteroides</taxon>
    </lineage>
</organism>
<evidence type="ECO:0008006" key="3">
    <source>
        <dbReference type="Google" id="ProtNLM"/>
    </source>
</evidence>
<dbReference type="EMBL" id="JAUDCF010000013">
    <property type="protein sequence ID" value="MDM8145705.1"/>
    <property type="molecule type" value="Genomic_DNA"/>
</dbReference>
<protein>
    <recommendedName>
        <fullName evidence="3">DUF4377 domain-containing protein</fullName>
    </recommendedName>
</protein>
<keyword evidence="2" id="KW-1185">Reference proteome</keyword>
<comment type="caution">
    <text evidence="1">The sequence shown here is derived from an EMBL/GenBank/DDBJ whole genome shotgun (WGS) entry which is preliminary data.</text>
</comment>